<evidence type="ECO:0000256" key="3">
    <source>
        <dbReference type="RuleBase" id="RU367048"/>
    </source>
</evidence>
<dbReference type="Pfam" id="PF19037">
    <property type="entry name" value="Fuz_longin_2"/>
    <property type="match status" value="1"/>
</dbReference>
<protein>
    <recommendedName>
        <fullName evidence="2 3">Vacuolar fusion protein MON1</fullName>
    </recommendedName>
</protein>
<proteinExistence type="inferred from homology"/>
<dbReference type="GO" id="GO:0006623">
    <property type="term" value="P:protein targeting to vacuole"/>
    <property type="evidence" value="ECO:0007669"/>
    <property type="project" value="UniProtKB-UniRule"/>
</dbReference>
<keyword evidence="3" id="KW-0072">Autophagy</keyword>
<dbReference type="PANTHER" id="PTHR13027">
    <property type="entry name" value="SAND PROTEIN-RELATED"/>
    <property type="match status" value="1"/>
</dbReference>
<gene>
    <name evidence="8" type="primary">MON1</name>
    <name evidence="8" type="ORF">MBRA1_002479</name>
</gene>
<dbReference type="EMBL" id="CP119953">
    <property type="protein sequence ID" value="WFC95825.1"/>
    <property type="molecule type" value="Genomic_DNA"/>
</dbReference>
<dbReference type="InterPro" id="IPR043971">
    <property type="entry name" value="FUZ/MON1/HPS1_longin_2"/>
</dbReference>
<reference evidence="8" key="1">
    <citation type="submission" date="2023-03" db="EMBL/GenBank/DDBJ databases">
        <title>Mating type loci evolution in Malassezia.</title>
        <authorList>
            <person name="Coelho M.A."/>
        </authorList>
    </citation>
    <scope>NUCLEOTIDE SEQUENCE</scope>
    <source>
        <strain evidence="8">CBS 14135</strain>
    </source>
</reference>
<feature type="domain" description="FUZ/MON1/HPS1 third Longin" evidence="7">
    <location>
        <begin position="392"/>
        <end position="510"/>
    </location>
</feature>
<dbReference type="PRINTS" id="PR01546">
    <property type="entry name" value="YEAST73DUF"/>
</dbReference>
<comment type="function">
    <text evidence="3">Required for multiple vacuole delivery pathways including the cytoplasm to vacuole transport (Cvt), autophagy, pexophagy and endocytosis.</text>
</comment>
<accession>A0AAF0DTA3</accession>
<evidence type="ECO:0000259" key="6">
    <source>
        <dbReference type="Pfam" id="PF19037"/>
    </source>
</evidence>
<dbReference type="InterPro" id="IPR004353">
    <property type="entry name" value="Mon1"/>
</dbReference>
<keyword evidence="3" id="KW-0926">Vacuole</keyword>
<keyword evidence="9" id="KW-1185">Reference proteome</keyword>
<evidence type="ECO:0000313" key="9">
    <source>
        <dbReference type="Proteomes" id="UP001216638"/>
    </source>
</evidence>
<evidence type="ECO:0000259" key="5">
    <source>
        <dbReference type="Pfam" id="PF19036"/>
    </source>
</evidence>
<dbReference type="GO" id="GO:0032585">
    <property type="term" value="C:multivesicular body membrane"/>
    <property type="evidence" value="ECO:0007669"/>
    <property type="project" value="UniProtKB-SubCell"/>
</dbReference>
<evidence type="ECO:0000256" key="2">
    <source>
        <dbReference type="ARBA" id="ARBA00018132"/>
    </source>
</evidence>
<keyword evidence="3" id="KW-0967">Endosome</keyword>
<dbReference type="GO" id="GO:0016192">
    <property type="term" value="P:vesicle-mediated transport"/>
    <property type="evidence" value="ECO:0007669"/>
    <property type="project" value="InterPro"/>
</dbReference>
<dbReference type="InterPro" id="IPR043972">
    <property type="entry name" value="FUZ/MON1/HPS1_longin_1"/>
</dbReference>
<dbReference type="InterPro" id="IPR043970">
    <property type="entry name" value="FUZ/MON1/HPS1_longin_3"/>
</dbReference>
<feature type="domain" description="FUZ/MON1/HPS1 second Longin" evidence="6">
    <location>
        <begin position="266"/>
        <end position="364"/>
    </location>
</feature>
<name>A0AAF0DTA3_9BASI</name>
<dbReference type="GO" id="GO:0035658">
    <property type="term" value="C:Mon1-Ccz1 complex"/>
    <property type="evidence" value="ECO:0007669"/>
    <property type="project" value="TreeGrafter"/>
</dbReference>
<dbReference type="Pfam" id="PF19036">
    <property type="entry name" value="Fuz_longin_1"/>
    <property type="match status" value="1"/>
</dbReference>
<evidence type="ECO:0000313" key="8">
    <source>
        <dbReference type="EMBL" id="WFC95825.1"/>
    </source>
</evidence>
<feature type="region of interest" description="Disordered" evidence="4">
    <location>
        <begin position="71"/>
        <end position="91"/>
    </location>
</feature>
<keyword evidence="3" id="KW-0813">Transport</keyword>
<dbReference type="GO" id="GO:0000329">
    <property type="term" value="C:fungal-type vacuole membrane"/>
    <property type="evidence" value="ECO:0007669"/>
    <property type="project" value="TreeGrafter"/>
</dbReference>
<dbReference type="AlphaFoldDB" id="A0AAF0DTA3"/>
<feature type="compositionally biased region" description="Acidic residues" evidence="4">
    <location>
        <begin position="79"/>
        <end position="89"/>
    </location>
</feature>
<comment type="similarity">
    <text evidence="3">Belongs to the MON1/SAND family.</text>
</comment>
<dbReference type="PANTHER" id="PTHR13027:SF7">
    <property type="entry name" value="VACUOLAR FUSION PROTEIN MON1 HOMOLOG"/>
    <property type="match status" value="1"/>
</dbReference>
<dbReference type="Pfam" id="PF19038">
    <property type="entry name" value="Fuz_longin_3"/>
    <property type="match status" value="1"/>
</dbReference>
<evidence type="ECO:0000259" key="7">
    <source>
        <dbReference type="Pfam" id="PF19038"/>
    </source>
</evidence>
<dbReference type="GO" id="GO:0006914">
    <property type="term" value="P:autophagy"/>
    <property type="evidence" value="ECO:0007669"/>
    <property type="project" value="UniProtKB-UniRule"/>
</dbReference>
<comment type="subcellular location">
    <subcellularLocation>
        <location evidence="3">Endosome</location>
        <location evidence="3">Multivesicular body membrane</location>
        <topology evidence="3">Peripheral membrane protein</topology>
    </subcellularLocation>
    <subcellularLocation>
        <location evidence="1 3">Prevacuolar compartment membrane</location>
        <topology evidence="1 3">Peripheral membrane protein</topology>
    </subcellularLocation>
    <subcellularLocation>
        <location evidence="3">Vacuole membrane</location>
        <topology evidence="3">Peripheral membrane protein</topology>
    </subcellularLocation>
</comment>
<sequence length="521" mass="56954">MASNGAWWGAPWHALFSRHDTADEPAHSETPHPSIQVAEVMHTSAHASDAAGHAGDATSLLRSVQASQRDVGASASVIDEPEEEDDDEGAAPRFLVFSNAGKLVYASSDTSESVYADVGVLQALLAVFADEHRDALETICLEDAQGRQTRIAVLTKRPLHIACVSSRDEPQALVHAQLARVYAAVVSLVSEARLQRLFQQRPNFDLRGLLAPMQTYLDDVVGEMETSLALLFAALPVHALDAALRAEIARAVTPIPDPDDAGRPRDVLYALVVRRGYLVCLARPKRHMPHVEDVELLYTLVRHGSTDQLDEDTWTPMCLPHAAPHGFVFVYASRLQPGADGAALVLVTGDRDGYERARAWRRRLVDTCAHGCLRTLHSRPIHETADALGIPGLRHYVLVSRRHTQCTATPAPYASVTRNRRLYALYAHALAALQGDARPAEVRAALDAARDARVPQRAACRLQHYRTAHEAVLGWRTASFTLLLTVHPPWLSKTAIAAAASKVAAHVRQNDRNLFAAAYTF</sequence>
<organism evidence="8 9">
    <name type="scientific">Malassezia brasiliensis</name>
    <dbReference type="NCBI Taxonomy" id="1821822"/>
    <lineage>
        <taxon>Eukaryota</taxon>
        <taxon>Fungi</taxon>
        <taxon>Dikarya</taxon>
        <taxon>Basidiomycota</taxon>
        <taxon>Ustilaginomycotina</taxon>
        <taxon>Malasseziomycetes</taxon>
        <taxon>Malasseziales</taxon>
        <taxon>Malasseziaceae</taxon>
        <taxon>Malassezia</taxon>
    </lineage>
</organism>
<feature type="domain" description="FUZ/MON1/HPS1 first Longin" evidence="5">
    <location>
        <begin position="94"/>
        <end position="217"/>
    </location>
</feature>
<keyword evidence="3" id="KW-0472">Membrane</keyword>
<evidence type="ECO:0000256" key="4">
    <source>
        <dbReference type="SAM" id="MobiDB-lite"/>
    </source>
</evidence>
<dbReference type="Proteomes" id="UP001216638">
    <property type="component" value="Chromosome 3"/>
</dbReference>
<evidence type="ECO:0000256" key="1">
    <source>
        <dbReference type="ARBA" id="ARBA00004380"/>
    </source>
</evidence>
<keyword evidence="3" id="KW-0653">Protein transport</keyword>